<dbReference type="Proteomes" id="UP001303160">
    <property type="component" value="Unassembled WGS sequence"/>
</dbReference>
<name>A0AAN7APZ5_9PEZI</name>
<feature type="non-terminal residue" evidence="1">
    <location>
        <position position="1"/>
    </location>
</feature>
<proteinExistence type="predicted"/>
<reference evidence="1" key="2">
    <citation type="submission" date="2023-05" db="EMBL/GenBank/DDBJ databases">
        <authorList>
            <consortium name="Lawrence Berkeley National Laboratory"/>
            <person name="Steindorff A."/>
            <person name="Hensen N."/>
            <person name="Bonometti L."/>
            <person name="Westerberg I."/>
            <person name="Brannstrom I.O."/>
            <person name="Guillou S."/>
            <person name="Cros-Aarteil S."/>
            <person name="Calhoun S."/>
            <person name="Haridas S."/>
            <person name="Kuo A."/>
            <person name="Mondo S."/>
            <person name="Pangilinan J."/>
            <person name="Riley R."/>
            <person name="Labutti K."/>
            <person name="Andreopoulos B."/>
            <person name="Lipzen A."/>
            <person name="Chen C."/>
            <person name="Yanf M."/>
            <person name="Daum C."/>
            <person name="Ng V."/>
            <person name="Clum A."/>
            <person name="Ohm R."/>
            <person name="Martin F."/>
            <person name="Silar P."/>
            <person name="Natvig D."/>
            <person name="Lalanne C."/>
            <person name="Gautier V."/>
            <person name="Ament-Velasquez S.L."/>
            <person name="Kruys A."/>
            <person name="Hutchinson M.I."/>
            <person name="Powell A.J."/>
            <person name="Barry K."/>
            <person name="Miller A.N."/>
            <person name="Grigoriev I.V."/>
            <person name="Debuchy R."/>
            <person name="Gladieux P."/>
            <person name="Thoren M.H."/>
            <person name="Johannesson H."/>
        </authorList>
    </citation>
    <scope>NUCLEOTIDE SEQUENCE</scope>
    <source>
        <strain evidence="1">CBS 315.58</strain>
    </source>
</reference>
<evidence type="ECO:0000313" key="1">
    <source>
        <dbReference type="EMBL" id="KAK4194212.1"/>
    </source>
</evidence>
<organism evidence="1 2">
    <name type="scientific">Triangularia verruculosa</name>
    <dbReference type="NCBI Taxonomy" id="2587418"/>
    <lineage>
        <taxon>Eukaryota</taxon>
        <taxon>Fungi</taxon>
        <taxon>Dikarya</taxon>
        <taxon>Ascomycota</taxon>
        <taxon>Pezizomycotina</taxon>
        <taxon>Sordariomycetes</taxon>
        <taxon>Sordariomycetidae</taxon>
        <taxon>Sordariales</taxon>
        <taxon>Podosporaceae</taxon>
        <taxon>Triangularia</taxon>
    </lineage>
</organism>
<dbReference type="AlphaFoldDB" id="A0AAN7APZ5"/>
<gene>
    <name evidence="1" type="ORF">QBC40DRAFT_320907</name>
</gene>
<accession>A0AAN7APZ5</accession>
<protein>
    <submittedName>
        <fullName evidence="1">Uncharacterized protein</fullName>
    </submittedName>
</protein>
<sequence>AIRYHSTIFKVYFSRTTTFTTIIATITNVVNTEAMPRKRSPSPRLSYFSLSPSTTEVHHELLDLPKKIEFILPAPSLGEKLKPEHLDGIHRLLVRVPTRLIVLIDREILREMLYSSPNNGWILEEVEVALGGLVGVLYRGVNGDTKGGFEVVRDSLRVERNRKGLAVAVRFVIGRGSVVGAGDGGGGRDREGWGELLPEGLEIGEGEEGRVPGVLGVDFMDIRMGSVVLARVRNVYHLGE</sequence>
<evidence type="ECO:0000313" key="2">
    <source>
        <dbReference type="Proteomes" id="UP001303160"/>
    </source>
</evidence>
<dbReference type="EMBL" id="MU864083">
    <property type="protein sequence ID" value="KAK4194212.1"/>
    <property type="molecule type" value="Genomic_DNA"/>
</dbReference>
<comment type="caution">
    <text evidence="1">The sequence shown here is derived from an EMBL/GenBank/DDBJ whole genome shotgun (WGS) entry which is preliminary data.</text>
</comment>
<keyword evidence="2" id="KW-1185">Reference proteome</keyword>
<reference evidence="1" key="1">
    <citation type="journal article" date="2023" name="Mol. Phylogenet. Evol.">
        <title>Genome-scale phylogeny and comparative genomics of the fungal order Sordariales.</title>
        <authorList>
            <person name="Hensen N."/>
            <person name="Bonometti L."/>
            <person name="Westerberg I."/>
            <person name="Brannstrom I.O."/>
            <person name="Guillou S."/>
            <person name="Cros-Aarteil S."/>
            <person name="Calhoun S."/>
            <person name="Haridas S."/>
            <person name="Kuo A."/>
            <person name="Mondo S."/>
            <person name="Pangilinan J."/>
            <person name="Riley R."/>
            <person name="LaButti K."/>
            <person name="Andreopoulos B."/>
            <person name="Lipzen A."/>
            <person name="Chen C."/>
            <person name="Yan M."/>
            <person name="Daum C."/>
            <person name="Ng V."/>
            <person name="Clum A."/>
            <person name="Steindorff A."/>
            <person name="Ohm R.A."/>
            <person name="Martin F."/>
            <person name="Silar P."/>
            <person name="Natvig D.O."/>
            <person name="Lalanne C."/>
            <person name="Gautier V."/>
            <person name="Ament-Velasquez S.L."/>
            <person name="Kruys A."/>
            <person name="Hutchinson M.I."/>
            <person name="Powell A.J."/>
            <person name="Barry K."/>
            <person name="Miller A.N."/>
            <person name="Grigoriev I.V."/>
            <person name="Debuchy R."/>
            <person name="Gladieux P."/>
            <person name="Hiltunen Thoren M."/>
            <person name="Johannesson H."/>
        </authorList>
    </citation>
    <scope>NUCLEOTIDE SEQUENCE</scope>
    <source>
        <strain evidence="1">CBS 315.58</strain>
    </source>
</reference>